<dbReference type="SUPFAM" id="SSF56112">
    <property type="entry name" value="Protein kinase-like (PK-like)"/>
    <property type="match status" value="1"/>
</dbReference>
<feature type="non-terminal residue" evidence="2">
    <location>
        <position position="1"/>
    </location>
</feature>
<sequence>LAVMSRMGHHRLLQLENDFEEGSLGTLSVLMIDLEREVQEYTMMILKGLCRVQEKGYVHCNLKPANILVVPLQDGTNYLKIADFELEKEPREGVIWEFFQVQVSQDTALHVN</sequence>
<evidence type="ECO:0000313" key="2">
    <source>
        <dbReference type="EMBL" id="KAK2643047.1"/>
    </source>
</evidence>
<reference evidence="2" key="1">
    <citation type="journal article" date="2023" name="Plant J.">
        <title>Genome sequences and population genomics provide insights into the demographic history, inbreeding, and mutation load of two 'living fossil' tree species of Dipteronia.</title>
        <authorList>
            <person name="Feng Y."/>
            <person name="Comes H.P."/>
            <person name="Chen J."/>
            <person name="Zhu S."/>
            <person name="Lu R."/>
            <person name="Zhang X."/>
            <person name="Li P."/>
            <person name="Qiu J."/>
            <person name="Olsen K.M."/>
            <person name="Qiu Y."/>
        </authorList>
    </citation>
    <scope>NUCLEOTIDE SEQUENCE</scope>
    <source>
        <strain evidence="2">KIB01</strain>
    </source>
</reference>
<dbReference type="InterPro" id="IPR052751">
    <property type="entry name" value="Plant_MAPKKK"/>
</dbReference>
<feature type="domain" description="Protein kinase" evidence="1">
    <location>
        <begin position="1"/>
        <end position="112"/>
    </location>
</feature>
<dbReference type="Proteomes" id="UP001280121">
    <property type="component" value="Unassembled WGS sequence"/>
</dbReference>
<keyword evidence="3" id="KW-1185">Reference proteome</keyword>
<dbReference type="PANTHER" id="PTHR48011">
    <property type="entry name" value="CCR4-NOT TRANSCRIPTIONAL COMPLEX SUBUNIT CAF120-RELATED"/>
    <property type="match status" value="1"/>
</dbReference>
<proteinExistence type="predicted"/>
<dbReference type="Gene3D" id="1.10.510.10">
    <property type="entry name" value="Transferase(Phosphotransferase) domain 1"/>
    <property type="match status" value="1"/>
</dbReference>
<dbReference type="GO" id="GO:0005524">
    <property type="term" value="F:ATP binding"/>
    <property type="evidence" value="ECO:0007669"/>
    <property type="project" value="InterPro"/>
</dbReference>
<name>A0AAD9TW20_9ROSI</name>
<dbReference type="Pfam" id="PF00069">
    <property type="entry name" value="Pkinase"/>
    <property type="match status" value="1"/>
</dbReference>
<dbReference type="GO" id="GO:0007165">
    <property type="term" value="P:signal transduction"/>
    <property type="evidence" value="ECO:0007669"/>
    <property type="project" value="TreeGrafter"/>
</dbReference>
<dbReference type="PANTHER" id="PTHR48011:SF51">
    <property type="entry name" value="PROTEIN KINASE SUPERFAMILY PROTEIN"/>
    <property type="match status" value="1"/>
</dbReference>
<evidence type="ECO:0000313" key="3">
    <source>
        <dbReference type="Proteomes" id="UP001280121"/>
    </source>
</evidence>
<dbReference type="InterPro" id="IPR000719">
    <property type="entry name" value="Prot_kinase_dom"/>
</dbReference>
<accession>A0AAD9TW20</accession>
<dbReference type="AlphaFoldDB" id="A0AAD9TW20"/>
<comment type="caution">
    <text evidence="2">The sequence shown here is derived from an EMBL/GenBank/DDBJ whole genome shotgun (WGS) entry which is preliminary data.</text>
</comment>
<protein>
    <recommendedName>
        <fullName evidence="1">Protein kinase domain-containing protein</fullName>
    </recommendedName>
</protein>
<dbReference type="InterPro" id="IPR011009">
    <property type="entry name" value="Kinase-like_dom_sf"/>
</dbReference>
<evidence type="ECO:0000259" key="1">
    <source>
        <dbReference type="PROSITE" id="PS50011"/>
    </source>
</evidence>
<organism evidence="2 3">
    <name type="scientific">Dipteronia dyeriana</name>
    <dbReference type="NCBI Taxonomy" id="168575"/>
    <lineage>
        <taxon>Eukaryota</taxon>
        <taxon>Viridiplantae</taxon>
        <taxon>Streptophyta</taxon>
        <taxon>Embryophyta</taxon>
        <taxon>Tracheophyta</taxon>
        <taxon>Spermatophyta</taxon>
        <taxon>Magnoliopsida</taxon>
        <taxon>eudicotyledons</taxon>
        <taxon>Gunneridae</taxon>
        <taxon>Pentapetalae</taxon>
        <taxon>rosids</taxon>
        <taxon>malvids</taxon>
        <taxon>Sapindales</taxon>
        <taxon>Sapindaceae</taxon>
        <taxon>Hippocastanoideae</taxon>
        <taxon>Acereae</taxon>
        <taxon>Dipteronia</taxon>
    </lineage>
</organism>
<gene>
    <name evidence="2" type="ORF">Ddye_024810</name>
</gene>
<dbReference type="EMBL" id="JANJYI010000007">
    <property type="protein sequence ID" value="KAK2643047.1"/>
    <property type="molecule type" value="Genomic_DNA"/>
</dbReference>
<dbReference type="GO" id="GO:0004672">
    <property type="term" value="F:protein kinase activity"/>
    <property type="evidence" value="ECO:0007669"/>
    <property type="project" value="InterPro"/>
</dbReference>
<dbReference type="PROSITE" id="PS50011">
    <property type="entry name" value="PROTEIN_KINASE_DOM"/>
    <property type="match status" value="1"/>
</dbReference>